<dbReference type="AlphaFoldDB" id="A0A0F9HU61"/>
<evidence type="ECO:0000313" key="1">
    <source>
        <dbReference type="EMBL" id="KKL85235.1"/>
    </source>
</evidence>
<gene>
    <name evidence="1" type="ORF">LCGC14_1956750</name>
</gene>
<sequence>MGRRSVHYEAAFESYLQAMGWPYVVVDEAKKAVFADVSIKSFDFLVYADDGPNLLVDVKGRKFPDSGGPAGGSSRAWENWVTAEDVESLGEWENIFGSDFLGMFVFAYWLQGPPSRAPFQDVHFFRKRHYAFQAIRLTDYAVSARQRSAKWRTLSMPAGQFRRLAAEVGTFLTSDQ</sequence>
<name>A0A0F9HU61_9ZZZZ</name>
<dbReference type="InterPro" id="IPR049797">
    <property type="entry name" value="HYExAFE"/>
</dbReference>
<dbReference type="EMBL" id="LAZR01021464">
    <property type="protein sequence ID" value="KKL85235.1"/>
    <property type="molecule type" value="Genomic_DNA"/>
</dbReference>
<reference evidence="1" key="1">
    <citation type="journal article" date="2015" name="Nature">
        <title>Complex archaea that bridge the gap between prokaryotes and eukaryotes.</title>
        <authorList>
            <person name="Spang A."/>
            <person name="Saw J.H."/>
            <person name="Jorgensen S.L."/>
            <person name="Zaremba-Niedzwiedzka K."/>
            <person name="Martijn J."/>
            <person name="Lind A.E."/>
            <person name="van Eijk R."/>
            <person name="Schleper C."/>
            <person name="Guy L."/>
            <person name="Ettema T.J."/>
        </authorList>
    </citation>
    <scope>NUCLEOTIDE SEQUENCE</scope>
</reference>
<organism evidence="1">
    <name type="scientific">marine sediment metagenome</name>
    <dbReference type="NCBI Taxonomy" id="412755"/>
    <lineage>
        <taxon>unclassified sequences</taxon>
        <taxon>metagenomes</taxon>
        <taxon>ecological metagenomes</taxon>
    </lineage>
</organism>
<proteinExistence type="predicted"/>
<accession>A0A0F9HU61</accession>
<comment type="caution">
    <text evidence="1">The sequence shown here is derived from an EMBL/GenBank/DDBJ whole genome shotgun (WGS) entry which is preliminary data.</text>
</comment>
<dbReference type="NCBIfam" id="NF038001">
    <property type="entry name" value="HYExAFE"/>
    <property type="match status" value="1"/>
</dbReference>
<protein>
    <submittedName>
        <fullName evidence="1">Uncharacterized protein</fullName>
    </submittedName>
</protein>